<evidence type="ECO:0000256" key="6">
    <source>
        <dbReference type="ARBA" id="ARBA00012375"/>
    </source>
</evidence>
<evidence type="ECO:0000313" key="20">
    <source>
        <dbReference type="EMBL" id="MBB6487260.1"/>
    </source>
</evidence>
<gene>
    <name evidence="20" type="ORF">GGD46_004561</name>
</gene>
<protein>
    <recommendedName>
        <fullName evidence="7">CDP-diacylglycerol pyrophosphatase</fullName>
        <ecNumber evidence="6">3.6.1.26</ecNumber>
    </recommendedName>
    <alternativeName>
        <fullName evidence="17">CDP-diacylglycerol phosphatidylhydrolase</fullName>
    </alternativeName>
    <alternativeName>
        <fullName evidence="18">CDP-diglyceride hydrolase</fullName>
    </alternativeName>
</protein>
<dbReference type="GO" id="GO:0046342">
    <property type="term" value="P:CDP-diacylglycerol catabolic process"/>
    <property type="evidence" value="ECO:0007669"/>
    <property type="project" value="UniProtKB-UniPathway"/>
</dbReference>
<keyword evidence="11 20" id="KW-0378">Hydrolase</keyword>
<dbReference type="Pfam" id="PF02611">
    <property type="entry name" value="CDH"/>
    <property type="match status" value="1"/>
</dbReference>
<evidence type="ECO:0000256" key="7">
    <source>
        <dbReference type="ARBA" id="ARBA00019608"/>
    </source>
</evidence>
<dbReference type="RefSeq" id="WP_246806441.1">
    <property type="nucleotide sequence ID" value="NZ_JACHBG010000012.1"/>
</dbReference>
<reference evidence="20 21" key="1">
    <citation type="submission" date="2020-08" db="EMBL/GenBank/DDBJ databases">
        <title>Genomic Encyclopedia of Type Strains, Phase IV (KMG-V): Genome sequencing to study the core and pangenomes of soil and plant-associated prokaryotes.</title>
        <authorList>
            <person name="Whitman W."/>
        </authorList>
    </citation>
    <scope>NUCLEOTIDE SEQUENCE [LARGE SCALE GENOMIC DNA]</scope>
    <source>
        <strain evidence="20 21">SEMIA 4060</strain>
    </source>
</reference>
<dbReference type="Proteomes" id="UP000565576">
    <property type="component" value="Unassembled WGS sequence"/>
</dbReference>
<comment type="pathway">
    <text evidence="4">Lipid metabolism.</text>
</comment>
<evidence type="ECO:0000256" key="2">
    <source>
        <dbReference type="ARBA" id="ARBA00004162"/>
    </source>
</evidence>
<dbReference type="EMBL" id="JACHBG010000012">
    <property type="protein sequence ID" value="MBB6487260.1"/>
    <property type="molecule type" value="Genomic_DNA"/>
</dbReference>
<comment type="subcellular location">
    <subcellularLocation>
        <location evidence="2">Cell membrane</location>
        <topology evidence="2">Single-pass membrane protein</topology>
    </subcellularLocation>
</comment>
<dbReference type="AlphaFoldDB" id="A0A7X0IU67"/>
<dbReference type="GO" id="GO:0008654">
    <property type="term" value="P:phospholipid biosynthetic process"/>
    <property type="evidence" value="ECO:0007669"/>
    <property type="project" value="UniProtKB-KW"/>
</dbReference>
<dbReference type="GO" id="GO:0005886">
    <property type="term" value="C:plasma membrane"/>
    <property type="evidence" value="ECO:0007669"/>
    <property type="project" value="UniProtKB-SubCell"/>
</dbReference>
<evidence type="ECO:0000256" key="1">
    <source>
        <dbReference type="ARBA" id="ARBA00001007"/>
    </source>
</evidence>
<feature type="transmembrane region" description="Helical" evidence="19">
    <location>
        <begin position="99"/>
        <end position="117"/>
    </location>
</feature>
<accession>A0A7X0IU67</accession>
<dbReference type="Gene3D" id="3.30.428.30">
    <property type="entry name" value="HIT family - CDH-like"/>
    <property type="match status" value="1"/>
</dbReference>
<organism evidence="20 21">
    <name type="scientific">Rhizobium lusitanum</name>
    <dbReference type="NCBI Taxonomy" id="293958"/>
    <lineage>
        <taxon>Bacteria</taxon>
        <taxon>Pseudomonadati</taxon>
        <taxon>Pseudomonadota</taxon>
        <taxon>Alphaproteobacteria</taxon>
        <taxon>Hyphomicrobiales</taxon>
        <taxon>Rhizobiaceae</taxon>
        <taxon>Rhizobium/Agrobacterium group</taxon>
        <taxon>Rhizobium</taxon>
    </lineage>
</organism>
<evidence type="ECO:0000256" key="13">
    <source>
        <dbReference type="ARBA" id="ARBA00023098"/>
    </source>
</evidence>
<keyword evidence="14 19" id="KW-0472">Membrane</keyword>
<comment type="catalytic activity">
    <reaction evidence="1">
        <text>a CDP-1,2-diacyl-sn-glycerol + H2O = a 1,2-diacyl-sn-glycero-3-phosphate + CMP + 2 H(+)</text>
        <dbReference type="Rhea" id="RHEA:15221"/>
        <dbReference type="ChEBI" id="CHEBI:15377"/>
        <dbReference type="ChEBI" id="CHEBI:15378"/>
        <dbReference type="ChEBI" id="CHEBI:58332"/>
        <dbReference type="ChEBI" id="CHEBI:58608"/>
        <dbReference type="ChEBI" id="CHEBI:60377"/>
        <dbReference type="EC" id="3.6.1.26"/>
    </reaction>
</comment>
<keyword evidence="9" id="KW-0444">Lipid biosynthesis</keyword>
<comment type="similarity">
    <text evidence="5">Belongs to the Cdh family.</text>
</comment>
<keyword evidence="16" id="KW-1208">Phospholipid metabolism</keyword>
<comment type="caution">
    <text evidence="20">The sequence shown here is derived from an EMBL/GenBank/DDBJ whole genome shotgun (WGS) entry which is preliminary data.</text>
</comment>
<comment type="pathway">
    <text evidence="3">Phospholipid metabolism; CDP-diacylglycerol degradation; phosphatidate from CDP-diacylglycerol: step 1/1.</text>
</comment>
<evidence type="ECO:0000256" key="5">
    <source>
        <dbReference type="ARBA" id="ARBA00006435"/>
    </source>
</evidence>
<keyword evidence="12 19" id="KW-1133">Transmembrane helix</keyword>
<evidence type="ECO:0000256" key="4">
    <source>
        <dbReference type="ARBA" id="ARBA00005189"/>
    </source>
</evidence>
<dbReference type="UniPathway" id="UPA00609">
    <property type="reaction ID" value="UER00664"/>
</dbReference>
<dbReference type="InterPro" id="IPR036265">
    <property type="entry name" value="HIT-like_sf"/>
</dbReference>
<evidence type="ECO:0000256" key="11">
    <source>
        <dbReference type="ARBA" id="ARBA00022801"/>
    </source>
</evidence>
<keyword evidence="8" id="KW-1003">Cell membrane</keyword>
<dbReference type="GO" id="GO:0008715">
    <property type="term" value="F:CDP-diacylglycerol diphosphatase activity"/>
    <property type="evidence" value="ECO:0007669"/>
    <property type="project" value="UniProtKB-EC"/>
</dbReference>
<keyword evidence="15" id="KW-0594">Phospholipid biosynthesis</keyword>
<evidence type="ECO:0000256" key="18">
    <source>
        <dbReference type="ARBA" id="ARBA00032892"/>
    </source>
</evidence>
<dbReference type="SUPFAM" id="SSF54197">
    <property type="entry name" value="HIT-like"/>
    <property type="match status" value="1"/>
</dbReference>
<evidence type="ECO:0000256" key="9">
    <source>
        <dbReference type="ARBA" id="ARBA00022516"/>
    </source>
</evidence>
<keyword evidence="10 19" id="KW-0812">Transmembrane</keyword>
<evidence type="ECO:0000256" key="19">
    <source>
        <dbReference type="SAM" id="Phobius"/>
    </source>
</evidence>
<sequence length="341" mass="37664">MTAIVHRAAHPDKRICSSAPCESIDILGEGLCIPTTFPDNESGDINVSPAATVAWPESWRQRLLFAYQKTLKLEYDDNQVFGNDRLVSKNTKSRMKYRPVVLIGFLAFAVIVMSSFVSRSALGLVVRACEINSTLTGSPYPCLKVVQAQDPLSSYAVLREPTDKERTILAPLADVPGIEDPRLLTAGAPNYFDEAWREQSTGTGLREEGVLSQRFALAINAANWRTQDRLHIHMGCETPRFRALLKTHAAEIVSDRFTSLKTRAGWWALFHKADDLTNLNPLKLVADGLQGARSDMENVVVGVFGSTLPDGQRGFYILARIMGENKSHGSAEDMIDPKCQS</sequence>
<evidence type="ECO:0000256" key="10">
    <source>
        <dbReference type="ARBA" id="ARBA00022692"/>
    </source>
</evidence>
<keyword evidence="13" id="KW-0443">Lipid metabolism</keyword>
<dbReference type="InterPro" id="IPR003763">
    <property type="entry name" value="CDP-diacylglyc_Pase"/>
</dbReference>
<evidence type="ECO:0000256" key="3">
    <source>
        <dbReference type="ARBA" id="ARBA00004927"/>
    </source>
</evidence>
<evidence type="ECO:0000256" key="14">
    <source>
        <dbReference type="ARBA" id="ARBA00023136"/>
    </source>
</evidence>
<evidence type="ECO:0000313" key="21">
    <source>
        <dbReference type="Proteomes" id="UP000565576"/>
    </source>
</evidence>
<name>A0A7X0IU67_9HYPH</name>
<evidence type="ECO:0000256" key="16">
    <source>
        <dbReference type="ARBA" id="ARBA00023264"/>
    </source>
</evidence>
<dbReference type="EC" id="3.6.1.26" evidence="6"/>
<proteinExistence type="inferred from homology"/>
<evidence type="ECO:0000256" key="17">
    <source>
        <dbReference type="ARBA" id="ARBA00032888"/>
    </source>
</evidence>
<evidence type="ECO:0000256" key="12">
    <source>
        <dbReference type="ARBA" id="ARBA00022989"/>
    </source>
</evidence>
<evidence type="ECO:0000256" key="8">
    <source>
        <dbReference type="ARBA" id="ARBA00022475"/>
    </source>
</evidence>
<evidence type="ECO:0000256" key="15">
    <source>
        <dbReference type="ARBA" id="ARBA00023209"/>
    </source>
</evidence>